<sequence>MALRQIEFIWKVVRPKDEGAPRAIMYAAWKTAIATDPNTTQVLIRTFKDGVWQLDKPHITISAKNPDTAKEQKHQSSHSYTPHMTSVNVVEVKANPNLFHDSGSPAWDDIATKHREIIEEPPSLLGAEEQFITWPSEQTGEPEQN</sequence>
<dbReference type="AlphaFoldDB" id="A0AAN7C200"/>
<evidence type="ECO:0000313" key="2">
    <source>
        <dbReference type="EMBL" id="KAK4233740.1"/>
    </source>
</evidence>
<dbReference type="EMBL" id="MU860486">
    <property type="protein sequence ID" value="KAK4233740.1"/>
    <property type="molecule type" value="Genomic_DNA"/>
</dbReference>
<keyword evidence="3" id="KW-1185">Reference proteome</keyword>
<comment type="caution">
    <text evidence="2">The sequence shown here is derived from an EMBL/GenBank/DDBJ whole genome shotgun (WGS) entry which is preliminary data.</text>
</comment>
<name>A0AAN7C200_9PEZI</name>
<reference evidence="2" key="1">
    <citation type="journal article" date="2023" name="Mol. Phylogenet. Evol.">
        <title>Genome-scale phylogeny and comparative genomics of the fungal order Sordariales.</title>
        <authorList>
            <person name="Hensen N."/>
            <person name="Bonometti L."/>
            <person name="Westerberg I."/>
            <person name="Brannstrom I.O."/>
            <person name="Guillou S."/>
            <person name="Cros-Aarteil S."/>
            <person name="Calhoun S."/>
            <person name="Haridas S."/>
            <person name="Kuo A."/>
            <person name="Mondo S."/>
            <person name="Pangilinan J."/>
            <person name="Riley R."/>
            <person name="LaButti K."/>
            <person name="Andreopoulos B."/>
            <person name="Lipzen A."/>
            <person name="Chen C."/>
            <person name="Yan M."/>
            <person name="Daum C."/>
            <person name="Ng V."/>
            <person name="Clum A."/>
            <person name="Steindorff A."/>
            <person name="Ohm R.A."/>
            <person name="Martin F."/>
            <person name="Silar P."/>
            <person name="Natvig D.O."/>
            <person name="Lalanne C."/>
            <person name="Gautier V."/>
            <person name="Ament-Velasquez S.L."/>
            <person name="Kruys A."/>
            <person name="Hutchinson M.I."/>
            <person name="Powell A.J."/>
            <person name="Barry K."/>
            <person name="Miller A.N."/>
            <person name="Grigoriev I.V."/>
            <person name="Debuchy R."/>
            <person name="Gladieux P."/>
            <person name="Hiltunen Thoren M."/>
            <person name="Johannesson H."/>
        </authorList>
    </citation>
    <scope>NUCLEOTIDE SEQUENCE</scope>
    <source>
        <strain evidence="2">CBS 532.94</strain>
    </source>
</reference>
<accession>A0AAN7C200</accession>
<proteinExistence type="predicted"/>
<evidence type="ECO:0000313" key="3">
    <source>
        <dbReference type="Proteomes" id="UP001303760"/>
    </source>
</evidence>
<dbReference type="Proteomes" id="UP001303760">
    <property type="component" value="Unassembled WGS sequence"/>
</dbReference>
<feature type="region of interest" description="Disordered" evidence="1">
    <location>
        <begin position="62"/>
        <end position="83"/>
    </location>
</feature>
<protein>
    <submittedName>
        <fullName evidence="2">Uncharacterized protein</fullName>
    </submittedName>
</protein>
<evidence type="ECO:0000256" key="1">
    <source>
        <dbReference type="SAM" id="MobiDB-lite"/>
    </source>
</evidence>
<reference evidence="2" key="2">
    <citation type="submission" date="2023-05" db="EMBL/GenBank/DDBJ databases">
        <authorList>
            <consortium name="Lawrence Berkeley National Laboratory"/>
            <person name="Steindorff A."/>
            <person name="Hensen N."/>
            <person name="Bonometti L."/>
            <person name="Westerberg I."/>
            <person name="Brannstrom I.O."/>
            <person name="Guillou S."/>
            <person name="Cros-Aarteil S."/>
            <person name="Calhoun S."/>
            <person name="Haridas S."/>
            <person name="Kuo A."/>
            <person name="Mondo S."/>
            <person name="Pangilinan J."/>
            <person name="Riley R."/>
            <person name="Labutti K."/>
            <person name="Andreopoulos B."/>
            <person name="Lipzen A."/>
            <person name="Chen C."/>
            <person name="Yanf M."/>
            <person name="Daum C."/>
            <person name="Ng V."/>
            <person name="Clum A."/>
            <person name="Ohm R."/>
            <person name="Martin F."/>
            <person name="Silar P."/>
            <person name="Natvig D."/>
            <person name="Lalanne C."/>
            <person name="Gautier V."/>
            <person name="Ament-Velasquez S.L."/>
            <person name="Kruys A."/>
            <person name="Hutchinson M.I."/>
            <person name="Powell A.J."/>
            <person name="Barry K."/>
            <person name="Miller A.N."/>
            <person name="Grigoriev I.V."/>
            <person name="Debuchy R."/>
            <person name="Gladieux P."/>
            <person name="Thoren M.H."/>
            <person name="Johannesson H."/>
        </authorList>
    </citation>
    <scope>NUCLEOTIDE SEQUENCE</scope>
    <source>
        <strain evidence="2">CBS 532.94</strain>
    </source>
</reference>
<gene>
    <name evidence="2" type="ORF">C8A03DRAFT_19230</name>
</gene>
<organism evidence="2 3">
    <name type="scientific">Achaetomium macrosporum</name>
    <dbReference type="NCBI Taxonomy" id="79813"/>
    <lineage>
        <taxon>Eukaryota</taxon>
        <taxon>Fungi</taxon>
        <taxon>Dikarya</taxon>
        <taxon>Ascomycota</taxon>
        <taxon>Pezizomycotina</taxon>
        <taxon>Sordariomycetes</taxon>
        <taxon>Sordariomycetidae</taxon>
        <taxon>Sordariales</taxon>
        <taxon>Chaetomiaceae</taxon>
        <taxon>Achaetomium</taxon>
    </lineage>
</organism>